<evidence type="ECO:0000256" key="2">
    <source>
        <dbReference type="ARBA" id="ARBA00022840"/>
    </source>
</evidence>
<dbReference type="CDD" id="cd05907">
    <property type="entry name" value="VL_LC_FACS_like"/>
    <property type="match status" value="1"/>
</dbReference>
<keyword evidence="2" id="KW-0067">ATP-binding</keyword>
<dbReference type="InterPro" id="IPR042099">
    <property type="entry name" value="ANL_N_sf"/>
</dbReference>
<dbReference type="AlphaFoldDB" id="A0A4R1BQW0"/>
<organism evidence="4 5">
    <name type="scientific">Rubrobacter taiwanensis</name>
    <dbReference type="NCBI Taxonomy" id="185139"/>
    <lineage>
        <taxon>Bacteria</taxon>
        <taxon>Bacillati</taxon>
        <taxon>Actinomycetota</taxon>
        <taxon>Rubrobacteria</taxon>
        <taxon>Rubrobacterales</taxon>
        <taxon>Rubrobacteraceae</taxon>
        <taxon>Rubrobacter</taxon>
    </lineage>
</organism>
<keyword evidence="1" id="KW-0547">Nucleotide-binding</keyword>
<dbReference type="GO" id="GO:0004467">
    <property type="term" value="F:long-chain fatty acid-CoA ligase activity"/>
    <property type="evidence" value="ECO:0007669"/>
    <property type="project" value="TreeGrafter"/>
</dbReference>
<dbReference type="PANTHER" id="PTHR43272:SF33">
    <property type="entry name" value="AMP-BINDING DOMAIN-CONTAINING PROTEIN-RELATED"/>
    <property type="match status" value="1"/>
</dbReference>
<dbReference type="Proteomes" id="UP000295244">
    <property type="component" value="Unassembled WGS sequence"/>
</dbReference>
<evidence type="ECO:0000313" key="4">
    <source>
        <dbReference type="EMBL" id="TCJ20133.1"/>
    </source>
</evidence>
<comment type="caution">
    <text evidence="4">The sequence shown here is derived from an EMBL/GenBank/DDBJ whole genome shotgun (WGS) entry which is preliminary data.</text>
</comment>
<proteinExistence type="predicted"/>
<keyword evidence="4" id="KW-0436">Ligase</keyword>
<name>A0A4R1BQW0_9ACTN</name>
<dbReference type="OrthoDB" id="9803968at2"/>
<dbReference type="RefSeq" id="WP_132688788.1">
    <property type="nucleotide sequence ID" value="NZ_SKBU01000006.1"/>
</dbReference>
<dbReference type="Gene3D" id="3.40.50.12780">
    <property type="entry name" value="N-terminal domain of ligase-like"/>
    <property type="match status" value="1"/>
</dbReference>
<dbReference type="SUPFAM" id="SSF56801">
    <property type="entry name" value="Acetyl-CoA synthetase-like"/>
    <property type="match status" value="1"/>
</dbReference>
<evidence type="ECO:0000259" key="3">
    <source>
        <dbReference type="Pfam" id="PF00501"/>
    </source>
</evidence>
<gene>
    <name evidence="4" type="ORF">E0L93_03830</name>
</gene>
<dbReference type="PANTHER" id="PTHR43272">
    <property type="entry name" value="LONG-CHAIN-FATTY-ACID--COA LIGASE"/>
    <property type="match status" value="1"/>
</dbReference>
<dbReference type="EMBL" id="SKBU01000006">
    <property type="protein sequence ID" value="TCJ20133.1"/>
    <property type="molecule type" value="Genomic_DNA"/>
</dbReference>
<evidence type="ECO:0000313" key="5">
    <source>
        <dbReference type="Proteomes" id="UP000295244"/>
    </source>
</evidence>
<feature type="domain" description="AMP-dependent synthetase/ligase" evidence="3">
    <location>
        <begin position="32"/>
        <end position="434"/>
    </location>
</feature>
<reference evidence="4 5" key="1">
    <citation type="submission" date="2019-03" db="EMBL/GenBank/DDBJ databases">
        <title>Whole genome sequence of a novel Rubrobacter taiwanensis strain, isolated from Yellowstone National Park.</title>
        <authorList>
            <person name="Freed S."/>
            <person name="Ramaley R.F."/>
            <person name="Kyndt J.A."/>
        </authorList>
    </citation>
    <scope>NUCLEOTIDE SEQUENCE [LARGE SCALE GENOMIC DNA]</scope>
    <source>
        <strain evidence="4 5">Yellowstone</strain>
    </source>
</reference>
<evidence type="ECO:0000256" key="1">
    <source>
        <dbReference type="ARBA" id="ARBA00022741"/>
    </source>
</evidence>
<dbReference type="InterPro" id="IPR000873">
    <property type="entry name" value="AMP-dep_synth/lig_dom"/>
</dbReference>
<dbReference type="GO" id="GO:0016020">
    <property type="term" value="C:membrane"/>
    <property type="evidence" value="ECO:0007669"/>
    <property type="project" value="TreeGrafter"/>
</dbReference>
<keyword evidence="5" id="KW-1185">Reference proteome</keyword>
<dbReference type="Pfam" id="PF23562">
    <property type="entry name" value="AMP-binding_C_3"/>
    <property type="match status" value="1"/>
</dbReference>
<dbReference type="GO" id="GO:0005524">
    <property type="term" value="F:ATP binding"/>
    <property type="evidence" value="ECO:0007669"/>
    <property type="project" value="UniProtKB-KW"/>
</dbReference>
<dbReference type="Pfam" id="PF00501">
    <property type="entry name" value="AMP-binding"/>
    <property type="match status" value="1"/>
</dbReference>
<sequence>MHSWGRDRERVWEIVGRVRRARSLPEAFRMTVLEKAEKPALGEKAGGRWREFSFREVYRRVEDFAAGLSGLGVERGSRVALMSENRVAWTVADVAIMSLGAATVPIFPTLGPRQVAHILEDSGAGVVVVEGERQLEAVRRSGASVEHIVCMDEAGAGRGVLGFSEVERRGARSRDPGWEAKMLSLGREDVATLIYTSGTSGRQKGVVLTHGNILSNLEAIIEVVPITDDDVGLSILPLSHVLERTCSQFLNLVGGGTNYIAESVEKVQENLLEVRPTALLVVPRLFERVFAVIREQGTANPVRARIFGSAVRTARQKYRHDTGEERMSPARRALFRLYDLLVYRKVRAGLGGRVRFCVSGGARLEPWLGEFFYGAGIPVAEGYGLTETSPVISVNRFDDLRFGTVGPPLPNVEVRLSGEGEIQVRGPNVTPGYHNLPEENAAAFTGDGWFRTGDIGEFDEGGRLKITDRAKDIMVLDTGKNVAPQPVETALANTPHIAQAMLVGDGRKFVSALIVPDFDAIRRTLGENLPAERLCSDERVRELIRSEMEEAAAEFPEHERPKRFALVPREWTEEGGEITPTLKLRRSAVAARYEYLIEELYAGEGDRQMTGS</sequence>
<protein>
    <submittedName>
        <fullName evidence="4">Long-chain fatty acid--CoA ligase</fullName>
    </submittedName>
</protein>
<accession>A0A4R1BQW0</accession>